<keyword evidence="3" id="KW-1185">Reference proteome</keyword>
<evidence type="ECO:0000313" key="2">
    <source>
        <dbReference type="EMBL" id="KAG8468808.1"/>
    </source>
</evidence>
<dbReference type="OrthoDB" id="10484427at2759"/>
<organism evidence="2 3">
    <name type="scientific">Diacronema lutheri</name>
    <name type="common">Unicellular marine alga</name>
    <name type="synonym">Monochrysis lutheri</name>
    <dbReference type="NCBI Taxonomy" id="2081491"/>
    <lineage>
        <taxon>Eukaryota</taxon>
        <taxon>Haptista</taxon>
        <taxon>Haptophyta</taxon>
        <taxon>Pavlovophyceae</taxon>
        <taxon>Pavlovales</taxon>
        <taxon>Pavlovaceae</taxon>
        <taxon>Diacronema</taxon>
    </lineage>
</organism>
<proteinExistence type="predicted"/>
<dbReference type="Proteomes" id="UP000751190">
    <property type="component" value="Unassembled WGS sequence"/>
</dbReference>
<evidence type="ECO:0000256" key="1">
    <source>
        <dbReference type="SAM" id="MobiDB-lite"/>
    </source>
</evidence>
<name>A0A8J5XP21_DIALT</name>
<gene>
    <name evidence="2" type="ORF">KFE25_007326</name>
</gene>
<accession>A0A8J5XP21</accession>
<protein>
    <submittedName>
        <fullName evidence="2">Uncharacterized protein</fullName>
    </submittedName>
</protein>
<feature type="compositionally biased region" description="Gly residues" evidence="1">
    <location>
        <begin position="130"/>
        <end position="139"/>
    </location>
</feature>
<evidence type="ECO:0000313" key="3">
    <source>
        <dbReference type="Proteomes" id="UP000751190"/>
    </source>
</evidence>
<reference evidence="2" key="1">
    <citation type="submission" date="2021-05" db="EMBL/GenBank/DDBJ databases">
        <title>The genome of the haptophyte Pavlova lutheri (Diacronema luteri, Pavlovales) - a model for lipid biosynthesis in eukaryotic algae.</title>
        <authorList>
            <person name="Hulatt C.J."/>
            <person name="Posewitz M.C."/>
        </authorList>
    </citation>
    <scope>NUCLEOTIDE SEQUENCE</scope>
    <source>
        <strain evidence="2">NIVA-4/92</strain>
    </source>
</reference>
<sequence length="139" mass="14399">MAASPRGDQLVAVLDVLQDVEAQLGGLLHRAAEALDAHDVARARPADPLDLIQYARELGPTTAARPGWDGRAHVQPQHYFAPTYEMILHPNSWLQIAARARPANPAAPASGLPHGAGRPPRAEGTPPGPHGGGGGGAPC</sequence>
<dbReference type="AlphaFoldDB" id="A0A8J5XP21"/>
<dbReference type="EMBL" id="JAGTXO010000003">
    <property type="protein sequence ID" value="KAG8468808.1"/>
    <property type="molecule type" value="Genomic_DNA"/>
</dbReference>
<comment type="caution">
    <text evidence="2">The sequence shown here is derived from an EMBL/GenBank/DDBJ whole genome shotgun (WGS) entry which is preliminary data.</text>
</comment>
<feature type="region of interest" description="Disordered" evidence="1">
    <location>
        <begin position="101"/>
        <end position="139"/>
    </location>
</feature>